<sequence length="294" mass="32909">MSLGSHASQENIDDANQLNRSIENSGSQEEINELKENEETIELKSDSSGEEIPDNAEEYSSENENLKTEDAEFHINGIEGSGTIPISDEGFTGVTKLEDLESQIKSAIEQLENSPVVEFLQNISKQVDIHAQSVQSAKEIARDFVAKTSDLAEAMKMILQYDQMMLNKLNLTTVHDFGVKPKTDEETRAVMIDRAQKMLNLGQSEYNASHQISNTANRLRDYRFNACDDVNAIQDKLSTIKDIETAKKEIPADKNINEINEHQIERTKSESKEDPEGQQGLEENNQSTKLSAES</sequence>
<proteinExistence type="predicted"/>
<feature type="region of interest" description="Disordered" evidence="1">
    <location>
        <begin position="1"/>
        <end position="64"/>
    </location>
</feature>
<feature type="domain" description="DUF5740" evidence="2">
    <location>
        <begin position="95"/>
        <end position="237"/>
    </location>
</feature>
<feature type="region of interest" description="Disordered" evidence="1">
    <location>
        <begin position="250"/>
        <end position="294"/>
    </location>
</feature>
<feature type="compositionally biased region" description="Polar residues" evidence="1">
    <location>
        <begin position="1"/>
        <end position="28"/>
    </location>
</feature>
<dbReference type="OrthoDB" id="6275689at2759"/>
<dbReference type="InterPro" id="IPR043801">
    <property type="entry name" value="DUF5740"/>
</dbReference>
<feature type="compositionally biased region" description="Basic and acidic residues" evidence="1">
    <location>
        <begin position="32"/>
        <end position="47"/>
    </location>
</feature>
<name>A0A0R3SXS7_HYMDI</name>
<evidence type="ECO:0000313" key="4">
    <source>
        <dbReference type="EMBL" id="VUZ47929.1"/>
    </source>
</evidence>
<feature type="compositionally biased region" description="Acidic residues" evidence="1">
    <location>
        <begin position="48"/>
        <end position="61"/>
    </location>
</feature>
<feature type="compositionally biased region" description="Polar residues" evidence="1">
    <location>
        <begin position="281"/>
        <end position="294"/>
    </location>
</feature>
<reference evidence="4 6" key="3">
    <citation type="submission" date="2019-07" db="EMBL/GenBank/DDBJ databases">
        <authorList>
            <person name="Jastrzebski P J."/>
            <person name="Paukszto L."/>
            <person name="Jastrzebski P J."/>
        </authorList>
    </citation>
    <scope>NUCLEOTIDE SEQUENCE [LARGE SCALE GENOMIC DNA]</scope>
    <source>
        <strain evidence="4 6">WMS-il1</strain>
    </source>
</reference>
<keyword evidence="6" id="KW-1185">Reference proteome</keyword>
<gene>
    <name evidence="3" type="ORF">HDID_LOCUS10564</name>
    <name evidence="4" type="ORF">WMSIL1_LOCUS7374</name>
</gene>
<dbReference type="AlphaFoldDB" id="A0A0R3SXS7"/>
<reference evidence="7" key="1">
    <citation type="submission" date="2017-02" db="UniProtKB">
        <authorList>
            <consortium name="WormBaseParasite"/>
        </authorList>
    </citation>
    <scope>IDENTIFICATION</scope>
</reference>
<accession>A0A0R3SXS7</accession>
<protein>
    <submittedName>
        <fullName evidence="7">DUF5740 domain-containing protein</fullName>
    </submittedName>
</protein>
<evidence type="ECO:0000313" key="3">
    <source>
        <dbReference type="EMBL" id="VDL63570.1"/>
    </source>
</evidence>
<dbReference type="Proteomes" id="UP000274504">
    <property type="component" value="Unassembled WGS sequence"/>
</dbReference>
<dbReference type="EMBL" id="UYSG01011767">
    <property type="protein sequence ID" value="VDL63570.1"/>
    <property type="molecule type" value="Genomic_DNA"/>
</dbReference>
<dbReference type="EMBL" id="CABIJS010000256">
    <property type="protein sequence ID" value="VUZ47929.1"/>
    <property type="molecule type" value="Genomic_DNA"/>
</dbReference>
<evidence type="ECO:0000313" key="5">
    <source>
        <dbReference type="Proteomes" id="UP000274504"/>
    </source>
</evidence>
<evidence type="ECO:0000259" key="2">
    <source>
        <dbReference type="Pfam" id="PF19011"/>
    </source>
</evidence>
<reference evidence="3 5" key="2">
    <citation type="submission" date="2018-11" db="EMBL/GenBank/DDBJ databases">
        <authorList>
            <consortium name="Pathogen Informatics"/>
        </authorList>
    </citation>
    <scope>NUCLEOTIDE SEQUENCE [LARGE SCALE GENOMIC DNA]</scope>
</reference>
<evidence type="ECO:0000256" key="1">
    <source>
        <dbReference type="SAM" id="MobiDB-lite"/>
    </source>
</evidence>
<feature type="compositionally biased region" description="Basic and acidic residues" evidence="1">
    <location>
        <begin position="250"/>
        <end position="275"/>
    </location>
</feature>
<dbReference type="WBParaSite" id="HDID_0001056601-mRNA-1">
    <property type="protein sequence ID" value="HDID_0001056601-mRNA-1"/>
    <property type="gene ID" value="HDID_0001056601"/>
</dbReference>
<dbReference type="Pfam" id="PF19011">
    <property type="entry name" value="DUF5740"/>
    <property type="match status" value="1"/>
</dbReference>
<dbReference type="Proteomes" id="UP000321570">
    <property type="component" value="Unassembled WGS sequence"/>
</dbReference>
<evidence type="ECO:0000313" key="7">
    <source>
        <dbReference type="WBParaSite" id="HDID_0001056601-mRNA-1"/>
    </source>
</evidence>
<evidence type="ECO:0000313" key="6">
    <source>
        <dbReference type="Proteomes" id="UP000321570"/>
    </source>
</evidence>
<organism evidence="7">
    <name type="scientific">Hymenolepis diminuta</name>
    <name type="common">Rat tapeworm</name>
    <dbReference type="NCBI Taxonomy" id="6216"/>
    <lineage>
        <taxon>Eukaryota</taxon>
        <taxon>Metazoa</taxon>
        <taxon>Spiralia</taxon>
        <taxon>Lophotrochozoa</taxon>
        <taxon>Platyhelminthes</taxon>
        <taxon>Cestoda</taxon>
        <taxon>Eucestoda</taxon>
        <taxon>Cyclophyllidea</taxon>
        <taxon>Hymenolepididae</taxon>
        <taxon>Hymenolepis</taxon>
    </lineage>
</organism>